<gene>
    <name evidence="1" type="primary">Necator_chrII.g5126</name>
    <name evidence="1" type="ORF">RB195_017334</name>
</gene>
<proteinExistence type="predicted"/>
<comment type="caution">
    <text evidence="1">The sequence shown here is derived from an EMBL/GenBank/DDBJ whole genome shotgun (WGS) entry which is preliminary data.</text>
</comment>
<evidence type="ECO:0000313" key="1">
    <source>
        <dbReference type="EMBL" id="KAK6733517.1"/>
    </source>
</evidence>
<dbReference type="EMBL" id="JAVFWL010000002">
    <property type="protein sequence ID" value="KAK6733517.1"/>
    <property type="molecule type" value="Genomic_DNA"/>
</dbReference>
<organism evidence="1 2">
    <name type="scientific">Necator americanus</name>
    <name type="common">Human hookworm</name>
    <dbReference type="NCBI Taxonomy" id="51031"/>
    <lineage>
        <taxon>Eukaryota</taxon>
        <taxon>Metazoa</taxon>
        <taxon>Ecdysozoa</taxon>
        <taxon>Nematoda</taxon>
        <taxon>Chromadorea</taxon>
        <taxon>Rhabditida</taxon>
        <taxon>Rhabditina</taxon>
        <taxon>Rhabditomorpha</taxon>
        <taxon>Strongyloidea</taxon>
        <taxon>Ancylostomatidae</taxon>
        <taxon>Bunostominae</taxon>
        <taxon>Necator</taxon>
    </lineage>
</organism>
<sequence length="75" mass="8142">MDKLSSAGYRSSTSSTSLTKLENILDDNCEGTKQVEEMLGPVRPVKTDHPSMALGQVNVFVVPDRSGTYLAIPEE</sequence>
<evidence type="ECO:0000313" key="2">
    <source>
        <dbReference type="Proteomes" id="UP001303046"/>
    </source>
</evidence>
<keyword evidence="2" id="KW-1185">Reference proteome</keyword>
<name>A0ABR1C4S2_NECAM</name>
<accession>A0ABR1C4S2</accession>
<dbReference type="Proteomes" id="UP001303046">
    <property type="component" value="Unassembled WGS sequence"/>
</dbReference>
<reference evidence="1 2" key="1">
    <citation type="submission" date="2023-08" db="EMBL/GenBank/DDBJ databases">
        <title>A Necator americanus chromosomal reference genome.</title>
        <authorList>
            <person name="Ilik V."/>
            <person name="Petrzelkova K.J."/>
            <person name="Pardy F."/>
            <person name="Fuh T."/>
            <person name="Niatou-Singa F.S."/>
            <person name="Gouil Q."/>
            <person name="Baker L."/>
            <person name="Ritchie M.E."/>
            <person name="Jex A.R."/>
            <person name="Gazzola D."/>
            <person name="Li H."/>
            <person name="Toshio Fujiwara R."/>
            <person name="Zhan B."/>
            <person name="Aroian R.V."/>
            <person name="Pafco B."/>
            <person name="Schwarz E.M."/>
        </authorList>
    </citation>
    <scope>NUCLEOTIDE SEQUENCE [LARGE SCALE GENOMIC DNA]</scope>
    <source>
        <strain evidence="1 2">Aroian</strain>
        <tissue evidence="1">Whole animal</tissue>
    </source>
</reference>
<protein>
    <submittedName>
        <fullName evidence="1">Uncharacterized protein</fullName>
    </submittedName>
</protein>